<protein>
    <submittedName>
        <fullName evidence="1">Uncharacterized protein</fullName>
    </submittedName>
</protein>
<organism evidence="1">
    <name type="scientific">marine metagenome</name>
    <dbReference type="NCBI Taxonomy" id="408172"/>
    <lineage>
        <taxon>unclassified sequences</taxon>
        <taxon>metagenomes</taxon>
        <taxon>ecological metagenomes</taxon>
    </lineage>
</organism>
<name>A0A383BVH7_9ZZZZ</name>
<feature type="non-terminal residue" evidence="1">
    <location>
        <position position="1"/>
    </location>
</feature>
<dbReference type="AlphaFoldDB" id="A0A383BVH7"/>
<dbReference type="EMBL" id="UINC01203597">
    <property type="protein sequence ID" value="SVE23932.1"/>
    <property type="molecule type" value="Genomic_DNA"/>
</dbReference>
<sequence>KYARKCACSGRWWGRMLMPESWRKWPVRGRGIGLSLRGLPRLPLCLKVHPFKWPGKQSVSMCISGRG</sequence>
<accession>A0A383BVH7</accession>
<proteinExistence type="predicted"/>
<evidence type="ECO:0000313" key="1">
    <source>
        <dbReference type="EMBL" id="SVE23932.1"/>
    </source>
</evidence>
<feature type="non-terminal residue" evidence="1">
    <location>
        <position position="67"/>
    </location>
</feature>
<gene>
    <name evidence="1" type="ORF">METZ01_LOCUS476786</name>
</gene>
<reference evidence="1" key="1">
    <citation type="submission" date="2018-05" db="EMBL/GenBank/DDBJ databases">
        <authorList>
            <person name="Lanie J.A."/>
            <person name="Ng W.-L."/>
            <person name="Kazmierczak K.M."/>
            <person name="Andrzejewski T.M."/>
            <person name="Davidsen T.M."/>
            <person name="Wayne K.J."/>
            <person name="Tettelin H."/>
            <person name="Glass J.I."/>
            <person name="Rusch D."/>
            <person name="Podicherti R."/>
            <person name="Tsui H.-C.T."/>
            <person name="Winkler M.E."/>
        </authorList>
    </citation>
    <scope>NUCLEOTIDE SEQUENCE</scope>
</reference>